<dbReference type="Gene3D" id="3.40.50.720">
    <property type="entry name" value="NAD(P)-binding Rossmann-like Domain"/>
    <property type="match status" value="1"/>
</dbReference>
<name>A0A5M3WMW5_9ACTN</name>
<dbReference type="AlphaFoldDB" id="A0A5M3WMW5"/>
<dbReference type="EMBL" id="BLAE01000015">
    <property type="protein sequence ID" value="GES09499.1"/>
    <property type="molecule type" value="Genomic_DNA"/>
</dbReference>
<protein>
    <submittedName>
        <fullName evidence="1">Short-chain dehydrogenase</fullName>
    </submittedName>
</protein>
<evidence type="ECO:0000313" key="2">
    <source>
        <dbReference type="Proteomes" id="UP000331127"/>
    </source>
</evidence>
<organism evidence="1 2">
    <name type="scientific">Acrocarpospora macrocephala</name>
    <dbReference type="NCBI Taxonomy" id="150177"/>
    <lineage>
        <taxon>Bacteria</taxon>
        <taxon>Bacillati</taxon>
        <taxon>Actinomycetota</taxon>
        <taxon>Actinomycetes</taxon>
        <taxon>Streptosporangiales</taxon>
        <taxon>Streptosporangiaceae</taxon>
        <taxon>Acrocarpospora</taxon>
    </lineage>
</organism>
<dbReference type="PANTHER" id="PTHR43431:SF7">
    <property type="entry name" value="OXIDOREDUCTASE, SHORT CHAIN DEHYDROGENASE_REDUCTASE FAMILY (AFU_ORTHOLOGUE AFUA_5G14000)"/>
    <property type="match status" value="1"/>
</dbReference>
<accession>A0A5M3WMW5</accession>
<reference evidence="1 2" key="1">
    <citation type="submission" date="2019-10" db="EMBL/GenBank/DDBJ databases">
        <title>Whole genome shotgun sequence of Acrocarpospora macrocephala NBRC 16266.</title>
        <authorList>
            <person name="Ichikawa N."/>
            <person name="Kimura A."/>
            <person name="Kitahashi Y."/>
            <person name="Komaki H."/>
            <person name="Oguchi A."/>
        </authorList>
    </citation>
    <scope>NUCLEOTIDE SEQUENCE [LARGE SCALE GENOMIC DNA]</scope>
    <source>
        <strain evidence="1 2">NBRC 16266</strain>
    </source>
</reference>
<dbReference type="InterPro" id="IPR002347">
    <property type="entry name" value="SDR_fam"/>
</dbReference>
<dbReference type="OrthoDB" id="9799818at2"/>
<dbReference type="Pfam" id="PF00106">
    <property type="entry name" value="adh_short"/>
    <property type="match status" value="1"/>
</dbReference>
<comment type="caution">
    <text evidence="1">The sequence shown here is derived from an EMBL/GenBank/DDBJ whole genome shotgun (WGS) entry which is preliminary data.</text>
</comment>
<proteinExistence type="predicted"/>
<keyword evidence="2" id="KW-1185">Reference proteome</keyword>
<sequence length="221" mass="22586">MPTIVIVGAGPGLGAALGKVFGGHGFNVALISRSKTNLDVLAAGLVNQGITAEGFPADVTDTASLTAALEAAAARFGRIDVLEFSPYAGLVQVNPADVTVDNLQPAIQEILYGAVTATRAVLPAMLEAGSGTLLYTTGGGAISPYPFLATLNAAQAALRNWAHNLHNTLAGQGIHAATVAINAMITDNAPEGIPAIAPDDLAQSYWNLHTQRDRAELALPA</sequence>
<gene>
    <name evidence="1" type="ORF">Amac_030950</name>
</gene>
<dbReference type="Proteomes" id="UP000331127">
    <property type="component" value="Unassembled WGS sequence"/>
</dbReference>
<dbReference type="PANTHER" id="PTHR43431">
    <property type="entry name" value="OXIDOREDUCTASE, SHORT CHAIN DEHYDROGENASE/REDUCTASE FAMILY (AFU_ORTHOLOGUE AFUA_5G14000)"/>
    <property type="match status" value="1"/>
</dbReference>
<dbReference type="SUPFAM" id="SSF51735">
    <property type="entry name" value="NAD(P)-binding Rossmann-fold domains"/>
    <property type="match status" value="1"/>
</dbReference>
<dbReference type="InterPro" id="IPR036291">
    <property type="entry name" value="NAD(P)-bd_dom_sf"/>
</dbReference>
<dbReference type="RefSeq" id="WP_155355022.1">
    <property type="nucleotide sequence ID" value="NZ_BAAAHL010000069.1"/>
</dbReference>
<evidence type="ECO:0000313" key="1">
    <source>
        <dbReference type="EMBL" id="GES09499.1"/>
    </source>
</evidence>